<dbReference type="OMA" id="CANNVTE"/>
<dbReference type="InterPro" id="IPR001841">
    <property type="entry name" value="Znf_RING"/>
</dbReference>
<evidence type="ECO:0000259" key="6">
    <source>
        <dbReference type="PROSITE" id="PS50089"/>
    </source>
</evidence>
<feature type="compositionally biased region" description="Basic residues" evidence="5">
    <location>
        <begin position="139"/>
        <end position="148"/>
    </location>
</feature>
<feature type="region of interest" description="Disordered" evidence="5">
    <location>
        <begin position="123"/>
        <end position="212"/>
    </location>
</feature>
<evidence type="ECO:0000256" key="2">
    <source>
        <dbReference type="ARBA" id="ARBA00022771"/>
    </source>
</evidence>
<dbReference type="Proteomes" id="UP000036987">
    <property type="component" value="Unassembled WGS sequence"/>
</dbReference>
<dbReference type="GO" id="GO:0008270">
    <property type="term" value="F:zinc ion binding"/>
    <property type="evidence" value="ECO:0007669"/>
    <property type="project" value="UniProtKB-KW"/>
</dbReference>
<evidence type="ECO:0000256" key="5">
    <source>
        <dbReference type="SAM" id="MobiDB-lite"/>
    </source>
</evidence>
<evidence type="ECO:0000256" key="4">
    <source>
        <dbReference type="PROSITE-ProRule" id="PRU00175"/>
    </source>
</evidence>
<evidence type="ECO:0000313" key="8">
    <source>
        <dbReference type="Proteomes" id="UP000036987"/>
    </source>
</evidence>
<keyword evidence="8" id="KW-1185">Reference proteome</keyword>
<dbReference type="Gene3D" id="3.30.40.10">
    <property type="entry name" value="Zinc/RING finger domain, C3HC4 (zinc finger)"/>
    <property type="match status" value="1"/>
</dbReference>
<dbReference type="PANTHER" id="PTHR46537:SF3">
    <property type="entry name" value="E3 UBIQUITIN-PROTEIN LIGASE RING1A"/>
    <property type="match status" value="1"/>
</dbReference>
<dbReference type="CDD" id="cd16531">
    <property type="entry name" value="RING-HC_RING1-like"/>
    <property type="match status" value="1"/>
</dbReference>
<keyword evidence="2 4" id="KW-0863">Zinc-finger</keyword>
<dbReference type="OrthoDB" id="337575at2759"/>
<dbReference type="STRING" id="29655.A0A0K9PR13"/>
<dbReference type="EMBL" id="LFYR01000676">
    <property type="protein sequence ID" value="KMZ71404.1"/>
    <property type="molecule type" value="Genomic_DNA"/>
</dbReference>
<keyword evidence="1" id="KW-0479">Metal-binding</keyword>
<dbReference type="PANTHER" id="PTHR46537">
    <property type="entry name" value="OS11G0578200 PROTEIN"/>
    <property type="match status" value="1"/>
</dbReference>
<dbReference type="AlphaFoldDB" id="A0A0K9PR13"/>
<evidence type="ECO:0000313" key="7">
    <source>
        <dbReference type="EMBL" id="KMZ71404.1"/>
    </source>
</evidence>
<dbReference type="SUPFAM" id="SSF57850">
    <property type="entry name" value="RING/U-box"/>
    <property type="match status" value="1"/>
</dbReference>
<evidence type="ECO:0000256" key="1">
    <source>
        <dbReference type="ARBA" id="ARBA00022723"/>
    </source>
</evidence>
<sequence>MCCDGNEYVQVKLVDIRKEVQCPICLGIIRKTRTVMECLHRFCRECIDKSMRLGNNECPACRTHCASRRSLRDDPKYDALIAALYPDIDMYEEEEMTLHEEEAYRNKLIQESMAETLRRQTEALGKRRPTVKAFSRKPGTSRRGRHRSVVLDTGVQGSDDDEEELDGGCDENDDEGNREIQNVSPGLVWGKGGARSQTRHGNSGGNANGKGKGSRVMKLIDYLHNLEEKENEFDIHLSLIPLNKDSTPCLERPYICCRPTLSIKNICQFIALQISMQAEEIEILVRKPQNCGHIHKDEIDSLEELKILDSQDLLSGLHDFFCSSAGNLVLEYRIKT</sequence>
<feature type="domain" description="RING-type" evidence="6">
    <location>
        <begin position="22"/>
        <end position="62"/>
    </location>
</feature>
<organism evidence="7 8">
    <name type="scientific">Zostera marina</name>
    <name type="common">Eelgrass</name>
    <dbReference type="NCBI Taxonomy" id="29655"/>
    <lineage>
        <taxon>Eukaryota</taxon>
        <taxon>Viridiplantae</taxon>
        <taxon>Streptophyta</taxon>
        <taxon>Embryophyta</taxon>
        <taxon>Tracheophyta</taxon>
        <taxon>Spermatophyta</taxon>
        <taxon>Magnoliopsida</taxon>
        <taxon>Liliopsida</taxon>
        <taxon>Zosteraceae</taxon>
        <taxon>Zostera</taxon>
    </lineage>
</organism>
<dbReference type="InterPro" id="IPR044592">
    <property type="entry name" value="RING1A/B"/>
</dbReference>
<dbReference type="InterPro" id="IPR013083">
    <property type="entry name" value="Znf_RING/FYVE/PHD"/>
</dbReference>
<protein>
    <submittedName>
        <fullName evidence="7">E3 ubiquitin-protein ligase RING1</fullName>
    </submittedName>
</protein>
<gene>
    <name evidence="7" type="ORF">ZOSMA_181G00390</name>
</gene>
<dbReference type="Pfam" id="PF13923">
    <property type="entry name" value="zf-C3HC4_2"/>
    <property type="match status" value="1"/>
</dbReference>
<proteinExistence type="predicted"/>
<feature type="compositionally biased region" description="Acidic residues" evidence="5">
    <location>
        <begin position="158"/>
        <end position="176"/>
    </location>
</feature>
<keyword evidence="3" id="KW-0862">Zinc</keyword>
<dbReference type="PROSITE" id="PS50089">
    <property type="entry name" value="ZF_RING_2"/>
    <property type="match status" value="1"/>
</dbReference>
<accession>A0A0K9PR13</accession>
<comment type="caution">
    <text evidence="7">The sequence shown here is derived from an EMBL/GenBank/DDBJ whole genome shotgun (WGS) entry which is preliminary data.</text>
</comment>
<dbReference type="SMART" id="SM00184">
    <property type="entry name" value="RING"/>
    <property type="match status" value="1"/>
</dbReference>
<name>A0A0K9PR13_ZOSMR</name>
<reference evidence="8" key="1">
    <citation type="journal article" date="2016" name="Nature">
        <title>The genome of the seagrass Zostera marina reveals angiosperm adaptation to the sea.</title>
        <authorList>
            <person name="Olsen J.L."/>
            <person name="Rouze P."/>
            <person name="Verhelst B."/>
            <person name="Lin Y.-C."/>
            <person name="Bayer T."/>
            <person name="Collen J."/>
            <person name="Dattolo E."/>
            <person name="De Paoli E."/>
            <person name="Dittami S."/>
            <person name="Maumus F."/>
            <person name="Michel G."/>
            <person name="Kersting A."/>
            <person name="Lauritano C."/>
            <person name="Lohaus R."/>
            <person name="Toepel M."/>
            <person name="Tonon T."/>
            <person name="Vanneste K."/>
            <person name="Amirebrahimi M."/>
            <person name="Brakel J."/>
            <person name="Bostroem C."/>
            <person name="Chovatia M."/>
            <person name="Grimwood J."/>
            <person name="Jenkins J.W."/>
            <person name="Jueterbock A."/>
            <person name="Mraz A."/>
            <person name="Stam W.T."/>
            <person name="Tice H."/>
            <person name="Bornberg-Bauer E."/>
            <person name="Green P.J."/>
            <person name="Pearson G.A."/>
            <person name="Procaccini G."/>
            <person name="Duarte C.M."/>
            <person name="Schmutz J."/>
            <person name="Reusch T.B.H."/>
            <person name="Van de Peer Y."/>
        </authorList>
    </citation>
    <scope>NUCLEOTIDE SEQUENCE [LARGE SCALE GENOMIC DNA]</scope>
    <source>
        <strain evidence="8">cv. Finnish</strain>
    </source>
</reference>
<dbReference type="PROSITE" id="PS00518">
    <property type="entry name" value="ZF_RING_1"/>
    <property type="match status" value="1"/>
</dbReference>
<evidence type="ECO:0000256" key="3">
    <source>
        <dbReference type="ARBA" id="ARBA00022833"/>
    </source>
</evidence>
<feature type="compositionally biased region" description="Gly residues" evidence="5">
    <location>
        <begin position="202"/>
        <end position="211"/>
    </location>
</feature>
<dbReference type="InterPro" id="IPR017907">
    <property type="entry name" value="Znf_RING_CS"/>
</dbReference>